<keyword evidence="8" id="KW-1133">Transmembrane helix</keyword>
<evidence type="ECO:0000313" key="14">
    <source>
        <dbReference type="EMBL" id="KAF6751320.1"/>
    </source>
</evidence>
<dbReference type="SUPFAM" id="SSF48264">
    <property type="entry name" value="Cytochrome P450"/>
    <property type="match status" value="1"/>
</dbReference>
<dbReference type="GO" id="GO:0020037">
    <property type="term" value="F:heme binding"/>
    <property type="evidence" value="ECO:0007669"/>
    <property type="project" value="InterPro"/>
</dbReference>
<evidence type="ECO:0000256" key="13">
    <source>
        <dbReference type="PIRSR" id="PIRSR602401-1"/>
    </source>
</evidence>
<comment type="pathway">
    <text evidence="3">Secondary metabolite biosynthesis; terpenoid biosynthesis.</text>
</comment>
<comment type="cofactor">
    <cofactor evidence="1 13">
        <name>heme</name>
        <dbReference type="ChEBI" id="CHEBI:30413"/>
    </cofactor>
</comment>
<sequence length="557" mass="62393">MALPILQSLAVFAATWIAWRVLRRLVRGDPFAPLRGPPSPSYITGCMKLLFSNTGMAYHEHLVKTYGRAFRLPGMFGETLLYVHDPKAMHHLVVKDTHIYEESDDFLLTNKNVFGKGLLATIGDDHRRQRKMLTPAFSINHMREMTPTFYGIIHKLRESITQQVVPGGEVEEIDLLSWMTRTALELIGQGGFGYSFDTLEHDAPEHPYSAAIKNYLSALNTPSLLLTRLFLSPRLWELGSPKFRRAVINAIPWKGLHELRDLVDIMDGTAVEIFESSKRALNDSESDLSKRIGGGKDVMSALLKANMTASEEDRMPDDELLAQISTFIFAGMDTTSNGLARILHLLSEHQEVQDKLRQEVSEAYEKQDGDLDYDTLNSLAYLDAVCRESLRLHPPAFAVLREAKVDGVLPLGRPIITTDGREVSEIFVPKGTKIFLSIHHCNREEEIWGPDAAEWKPERWMAPLPSSVADARVPGIYSNMMTFLGGGRACIGFKFSQLEMKVVLSLLVQRFKFAPSGKKVVWLNNGIIQPSTEDSPLTAMGHKKLHLPLNVSFAKSA</sequence>
<evidence type="ECO:0000313" key="15">
    <source>
        <dbReference type="Proteomes" id="UP000521943"/>
    </source>
</evidence>
<feature type="binding site" description="axial binding residue" evidence="13">
    <location>
        <position position="490"/>
    </location>
    <ligand>
        <name>heme</name>
        <dbReference type="ChEBI" id="CHEBI:30413"/>
    </ligand>
    <ligandPart>
        <name>Fe</name>
        <dbReference type="ChEBI" id="CHEBI:18248"/>
    </ligandPart>
</feature>
<evidence type="ECO:0000256" key="11">
    <source>
        <dbReference type="ARBA" id="ARBA00023033"/>
    </source>
</evidence>
<name>A0A8H6HQH1_9AGAR</name>
<keyword evidence="5 13" id="KW-0349">Heme</keyword>
<dbReference type="AlphaFoldDB" id="A0A8H6HQH1"/>
<dbReference type="EMBL" id="JACGCI010000051">
    <property type="protein sequence ID" value="KAF6751320.1"/>
    <property type="molecule type" value="Genomic_DNA"/>
</dbReference>
<evidence type="ECO:0000256" key="10">
    <source>
        <dbReference type="ARBA" id="ARBA00023004"/>
    </source>
</evidence>
<dbReference type="CDD" id="cd11069">
    <property type="entry name" value="CYP_FUM15-like"/>
    <property type="match status" value="1"/>
</dbReference>
<keyword evidence="10 13" id="KW-0408">Iron</keyword>
<evidence type="ECO:0000256" key="2">
    <source>
        <dbReference type="ARBA" id="ARBA00004370"/>
    </source>
</evidence>
<dbReference type="Pfam" id="PF00067">
    <property type="entry name" value="p450"/>
    <property type="match status" value="1"/>
</dbReference>
<dbReference type="PRINTS" id="PR00385">
    <property type="entry name" value="P450"/>
</dbReference>
<keyword evidence="12" id="KW-0472">Membrane</keyword>
<dbReference type="PRINTS" id="PR00463">
    <property type="entry name" value="EP450I"/>
</dbReference>
<dbReference type="OrthoDB" id="1470350at2759"/>
<evidence type="ECO:0000256" key="1">
    <source>
        <dbReference type="ARBA" id="ARBA00001971"/>
    </source>
</evidence>
<accession>A0A8H6HQH1</accession>
<keyword evidence="11" id="KW-0503">Monooxygenase</keyword>
<protein>
    <submittedName>
        <fullName evidence="14">Cytochrome P450</fullName>
    </submittedName>
</protein>
<evidence type="ECO:0000256" key="9">
    <source>
        <dbReference type="ARBA" id="ARBA00023002"/>
    </source>
</evidence>
<proteinExistence type="inferred from homology"/>
<keyword evidence="7 13" id="KW-0479">Metal-binding</keyword>
<keyword evidence="15" id="KW-1185">Reference proteome</keyword>
<evidence type="ECO:0000256" key="7">
    <source>
        <dbReference type="ARBA" id="ARBA00022723"/>
    </source>
</evidence>
<comment type="subcellular location">
    <subcellularLocation>
        <location evidence="2">Membrane</location>
    </subcellularLocation>
</comment>
<dbReference type="InterPro" id="IPR050121">
    <property type="entry name" value="Cytochrome_P450_monoxygenase"/>
</dbReference>
<dbReference type="GO" id="GO:0016020">
    <property type="term" value="C:membrane"/>
    <property type="evidence" value="ECO:0007669"/>
    <property type="project" value="UniProtKB-SubCell"/>
</dbReference>
<dbReference type="GO" id="GO:0005506">
    <property type="term" value="F:iron ion binding"/>
    <property type="evidence" value="ECO:0007669"/>
    <property type="project" value="InterPro"/>
</dbReference>
<evidence type="ECO:0000256" key="12">
    <source>
        <dbReference type="ARBA" id="ARBA00023136"/>
    </source>
</evidence>
<evidence type="ECO:0000256" key="6">
    <source>
        <dbReference type="ARBA" id="ARBA00022692"/>
    </source>
</evidence>
<keyword evidence="6" id="KW-0812">Transmembrane</keyword>
<dbReference type="Proteomes" id="UP000521943">
    <property type="component" value="Unassembled WGS sequence"/>
</dbReference>
<comment type="similarity">
    <text evidence="4">Belongs to the cytochrome P450 family.</text>
</comment>
<dbReference type="PANTHER" id="PTHR24305:SF166">
    <property type="entry name" value="CYTOCHROME P450 12A4, MITOCHONDRIAL-RELATED"/>
    <property type="match status" value="1"/>
</dbReference>
<reference evidence="14 15" key="1">
    <citation type="submission" date="2020-07" db="EMBL/GenBank/DDBJ databases">
        <title>Comparative genomics of pyrophilous fungi reveals a link between fire events and developmental genes.</title>
        <authorList>
            <consortium name="DOE Joint Genome Institute"/>
            <person name="Steindorff A.S."/>
            <person name="Carver A."/>
            <person name="Calhoun S."/>
            <person name="Stillman K."/>
            <person name="Liu H."/>
            <person name="Lipzen A."/>
            <person name="Pangilinan J."/>
            <person name="Labutti K."/>
            <person name="Bruns T.D."/>
            <person name="Grigoriev I.V."/>
        </authorList>
    </citation>
    <scope>NUCLEOTIDE SEQUENCE [LARGE SCALE GENOMIC DNA]</scope>
    <source>
        <strain evidence="14 15">CBS 144469</strain>
    </source>
</reference>
<dbReference type="Gene3D" id="1.10.630.10">
    <property type="entry name" value="Cytochrome P450"/>
    <property type="match status" value="1"/>
</dbReference>
<keyword evidence="9" id="KW-0560">Oxidoreductase</keyword>
<dbReference type="GO" id="GO:0016705">
    <property type="term" value="F:oxidoreductase activity, acting on paired donors, with incorporation or reduction of molecular oxygen"/>
    <property type="evidence" value="ECO:0007669"/>
    <property type="project" value="InterPro"/>
</dbReference>
<evidence type="ECO:0000256" key="3">
    <source>
        <dbReference type="ARBA" id="ARBA00004721"/>
    </source>
</evidence>
<comment type="caution">
    <text evidence="14">The sequence shown here is derived from an EMBL/GenBank/DDBJ whole genome shotgun (WGS) entry which is preliminary data.</text>
</comment>
<dbReference type="InterPro" id="IPR001128">
    <property type="entry name" value="Cyt_P450"/>
</dbReference>
<dbReference type="GO" id="GO:0004497">
    <property type="term" value="F:monooxygenase activity"/>
    <property type="evidence" value="ECO:0007669"/>
    <property type="project" value="UniProtKB-KW"/>
</dbReference>
<gene>
    <name evidence="14" type="ORF">DFP72DRAFT_908128</name>
</gene>
<dbReference type="PANTHER" id="PTHR24305">
    <property type="entry name" value="CYTOCHROME P450"/>
    <property type="match status" value="1"/>
</dbReference>
<dbReference type="InterPro" id="IPR002401">
    <property type="entry name" value="Cyt_P450_E_grp-I"/>
</dbReference>
<evidence type="ECO:0000256" key="4">
    <source>
        <dbReference type="ARBA" id="ARBA00010617"/>
    </source>
</evidence>
<evidence type="ECO:0000256" key="8">
    <source>
        <dbReference type="ARBA" id="ARBA00022989"/>
    </source>
</evidence>
<dbReference type="InterPro" id="IPR036396">
    <property type="entry name" value="Cyt_P450_sf"/>
</dbReference>
<organism evidence="14 15">
    <name type="scientific">Ephemerocybe angulata</name>
    <dbReference type="NCBI Taxonomy" id="980116"/>
    <lineage>
        <taxon>Eukaryota</taxon>
        <taxon>Fungi</taxon>
        <taxon>Dikarya</taxon>
        <taxon>Basidiomycota</taxon>
        <taxon>Agaricomycotina</taxon>
        <taxon>Agaricomycetes</taxon>
        <taxon>Agaricomycetidae</taxon>
        <taxon>Agaricales</taxon>
        <taxon>Agaricineae</taxon>
        <taxon>Psathyrellaceae</taxon>
        <taxon>Ephemerocybe</taxon>
    </lineage>
</organism>
<evidence type="ECO:0000256" key="5">
    <source>
        <dbReference type="ARBA" id="ARBA00022617"/>
    </source>
</evidence>